<sequence length="83" mass="9255">MNALSTFVGAMDKAMTLGLISPQTAFNTMKTFISIPNDYEDEKKAAAEWIKLKLRIESIQDRIRSGDVDAEDAINELFSREAA</sequence>
<proteinExistence type="predicted"/>
<evidence type="ECO:0000313" key="1">
    <source>
        <dbReference type="EMBL" id="CEM60531.1"/>
    </source>
</evidence>
<keyword evidence="2" id="KW-1185">Reference proteome</keyword>
<reference evidence="2" key="1">
    <citation type="submission" date="2015-01" db="EMBL/GenBank/DDBJ databases">
        <authorList>
            <person name="Manzoor Shahid"/>
            <person name="Zubair Saima"/>
        </authorList>
    </citation>
    <scope>NUCLEOTIDE SEQUENCE [LARGE SCALE GENOMIC DNA]</scope>
    <source>
        <strain evidence="2">V1</strain>
    </source>
</reference>
<protein>
    <submittedName>
        <fullName evidence="1">Uncharacterized protein</fullName>
    </submittedName>
</protein>
<accession>A0A0B7GV63</accession>
<organism evidence="1 2">
    <name type="scientific">Treponema phagedenis</name>
    <dbReference type="NCBI Taxonomy" id="162"/>
    <lineage>
        <taxon>Bacteria</taxon>
        <taxon>Pseudomonadati</taxon>
        <taxon>Spirochaetota</taxon>
        <taxon>Spirochaetia</taxon>
        <taxon>Spirochaetales</taxon>
        <taxon>Treponemataceae</taxon>
        <taxon>Treponema</taxon>
    </lineage>
</organism>
<dbReference type="Proteomes" id="UP000042527">
    <property type="component" value="Unassembled WGS sequence"/>
</dbReference>
<name>A0A0B7GV63_TREPH</name>
<dbReference type="RefSeq" id="WP_044634244.1">
    <property type="nucleotide sequence ID" value="NZ_CDNC01000001.1"/>
</dbReference>
<gene>
    <name evidence="1" type="ORF">TPHV1_10199</name>
</gene>
<dbReference type="EMBL" id="CDNC01000001">
    <property type="protein sequence ID" value="CEM60531.1"/>
    <property type="molecule type" value="Genomic_DNA"/>
</dbReference>
<evidence type="ECO:0000313" key="2">
    <source>
        <dbReference type="Proteomes" id="UP000042527"/>
    </source>
</evidence>
<dbReference type="AlphaFoldDB" id="A0A0B7GV63"/>